<dbReference type="GO" id="GO:0032451">
    <property type="term" value="F:demethylase activity"/>
    <property type="evidence" value="ECO:0007669"/>
    <property type="project" value="UniProtKB-ARBA"/>
</dbReference>
<dbReference type="PANTHER" id="PTHR31212">
    <property type="entry name" value="ALPHA-KETOGLUTARATE-DEPENDENT DIOXYGENASE ALKB HOMOLOG 3"/>
    <property type="match status" value="1"/>
</dbReference>
<dbReference type="InterPro" id="IPR027450">
    <property type="entry name" value="AlkB-like"/>
</dbReference>
<sequence>MELFNSEDLLNTNLDLKDADVIYFPAFLSPSAATSYFKKLYADTPWQQDDIKLFGKVYPQPRLTALYGNNDRSYSYSGIVMNPMPFTPLLLEIKDKVEKVTDVKFTTVLLNLYRDGNDSNGWHSDDEKELGQDPVIASISLGAKRRFQMRHKKDKSLRTNIELEHGSLLIMKGSTQHYWQHQLPKSKRITEPRINLTFRIIAS</sequence>
<dbReference type="GO" id="GO:0016705">
    <property type="term" value="F:oxidoreductase activity, acting on paired donors, with incorporation or reduction of molecular oxygen"/>
    <property type="evidence" value="ECO:0007669"/>
    <property type="project" value="UniProtKB-ARBA"/>
</dbReference>
<dbReference type="PANTHER" id="PTHR31212:SF4">
    <property type="entry name" value="ALPHA-KETOGLUTARATE-DEPENDENT DIOXYGENASE ALKB HOMOLOG 3"/>
    <property type="match status" value="1"/>
</dbReference>
<dbReference type="GO" id="GO:0140097">
    <property type="term" value="F:catalytic activity, acting on DNA"/>
    <property type="evidence" value="ECO:0007669"/>
    <property type="project" value="UniProtKB-ARBA"/>
</dbReference>
<dbReference type="Proteomes" id="UP000238442">
    <property type="component" value="Chromosome"/>
</dbReference>
<dbReference type="SUPFAM" id="SSF51197">
    <property type="entry name" value="Clavaminate synthase-like"/>
    <property type="match status" value="1"/>
</dbReference>
<reference evidence="10 11" key="1">
    <citation type="submission" date="2018-02" db="EMBL/GenBank/DDBJ databases">
        <title>Genomic analysis of the strain RR4-38 isolated from a seawater recirculating aquaculture system.</title>
        <authorList>
            <person name="Kim Y.-S."/>
            <person name="Jang Y.H."/>
            <person name="Kim K.-H."/>
        </authorList>
    </citation>
    <scope>NUCLEOTIDE SEQUENCE [LARGE SCALE GENOMIC DNA]</scope>
    <source>
        <strain evidence="10 11">RR4-38</strain>
    </source>
</reference>
<keyword evidence="3" id="KW-0227">DNA damage</keyword>
<dbReference type="OrthoDB" id="190276at2"/>
<evidence type="ECO:0000256" key="2">
    <source>
        <dbReference type="ARBA" id="ARBA00022723"/>
    </source>
</evidence>
<dbReference type="KEGG" id="aue:C5O00_01295"/>
<dbReference type="AlphaFoldDB" id="A0A2S0HTA8"/>
<accession>A0A2S0HTA8</accession>
<evidence type="ECO:0000256" key="3">
    <source>
        <dbReference type="ARBA" id="ARBA00022763"/>
    </source>
</evidence>
<proteinExistence type="predicted"/>
<dbReference type="Gene3D" id="2.60.120.590">
    <property type="entry name" value="Alpha-ketoglutarate-dependent dioxygenase AlkB-like"/>
    <property type="match status" value="1"/>
</dbReference>
<evidence type="ECO:0000256" key="8">
    <source>
        <dbReference type="ARBA" id="ARBA00023204"/>
    </source>
</evidence>
<evidence type="ECO:0000256" key="7">
    <source>
        <dbReference type="ARBA" id="ARBA00023004"/>
    </source>
</evidence>
<comment type="cofactor">
    <cofactor evidence="1">
        <name>Fe(2+)</name>
        <dbReference type="ChEBI" id="CHEBI:29033"/>
    </cofactor>
</comment>
<dbReference type="GO" id="GO:0051213">
    <property type="term" value="F:dioxygenase activity"/>
    <property type="evidence" value="ECO:0007669"/>
    <property type="project" value="UniProtKB-KW"/>
</dbReference>
<evidence type="ECO:0000259" key="9">
    <source>
        <dbReference type="PROSITE" id="PS51471"/>
    </source>
</evidence>
<gene>
    <name evidence="10" type="ORF">C5O00_01295</name>
</gene>
<keyword evidence="5 10" id="KW-0223">Dioxygenase</keyword>
<evidence type="ECO:0000256" key="4">
    <source>
        <dbReference type="ARBA" id="ARBA00022842"/>
    </source>
</evidence>
<evidence type="ECO:0000313" key="10">
    <source>
        <dbReference type="EMBL" id="AVI49875.1"/>
    </source>
</evidence>
<dbReference type="InterPro" id="IPR032854">
    <property type="entry name" value="ALKBH3"/>
</dbReference>
<protein>
    <submittedName>
        <fullName evidence="10">Alpha-ketoglutarate-dependent dioxygenase AlkB</fullName>
    </submittedName>
</protein>
<evidence type="ECO:0000256" key="6">
    <source>
        <dbReference type="ARBA" id="ARBA00023002"/>
    </source>
</evidence>
<dbReference type="RefSeq" id="WP_105214232.1">
    <property type="nucleotide sequence ID" value="NZ_CP027062.1"/>
</dbReference>
<evidence type="ECO:0000256" key="1">
    <source>
        <dbReference type="ARBA" id="ARBA00001954"/>
    </source>
</evidence>
<keyword evidence="2" id="KW-0479">Metal-binding</keyword>
<dbReference type="GO" id="GO:0016787">
    <property type="term" value="F:hydrolase activity"/>
    <property type="evidence" value="ECO:0007669"/>
    <property type="project" value="UniProtKB-ARBA"/>
</dbReference>
<keyword evidence="6" id="KW-0560">Oxidoreductase</keyword>
<name>A0A2S0HTA8_9FLAO</name>
<evidence type="ECO:0000313" key="11">
    <source>
        <dbReference type="Proteomes" id="UP000238442"/>
    </source>
</evidence>
<keyword evidence="11" id="KW-1185">Reference proteome</keyword>
<dbReference type="InterPro" id="IPR005123">
    <property type="entry name" value="Oxoglu/Fe-dep_dioxygenase_dom"/>
</dbReference>
<dbReference type="Pfam" id="PF13532">
    <property type="entry name" value="2OG-FeII_Oxy_2"/>
    <property type="match status" value="1"/>
</dbReference>
<keyword evidence="7" id="KW-0408">Iron</keyword>
<dbReference type="EMBL" id="CP027062">
    <property type="protein sequence ID" value="AVI49875.1"/>
    <property type="molecule type" value="Genomic_DNA"/>
</dbReference>
<keyword evidence="4" id="KW-0460">Magnesium</keyword>
<dbReference type="FunFam" id="2.60.120.590:FF:000004">
    <property type="entry name" value="DNA oxidative demethylase ALKBH2"/>
    <property type="match status" value="1"/>
</dbReference>
<evidence type="ECO:0000256" key="5">
    <source>
        <dbReference type="ARBA" id="ARBA00022964"/>
    </source>
</evidence>
<dbReference type="InterPro" id="IPR037151">
    <property type="entry name" value="AlkB-like_sf"/>
</dbReference>
<feature type="domain" description="Fe2OG dioxygenase" evidence="9">
    <location>
        <begin position="104"/>
        <end position="202"/>
    </location>
</feature>
<organism evidence="10 11">
    <name type="scientific">Pukyongia salina</name>
    <dbReference type="NCBI Taxonomy" id="2094025"/>
    <lineage>
        <taxon>Bacteria</taxon>
        <taxon>Pseudomonadati</taxon>
        <taxon>Bacteroidota</taxon>
        <taxon>Flavobacteriia</taxon>
        <taxon>Flavobacteriales</taxon>
        <taxon>Flavobacteriaceae</taxon>
        <taxon>Pukyongia</taxon>
    </lineage>
</organism>
<keyword evidence="8" id="KW-0234">DNA repair</keyword>
<dbReference type="GO" id="GO:0046872">
    <property type="term" value="F:metal ion binding"/>
    <property type="evidence" value="ECO:0007669"/>
    <property type="project" value="UniProtKB-KW"/>
</dbReference>
<dbReference type="PROSITE" id="PS51471">
    <property type="entry name" value="FE2OG_OXY"/>
    <property type="match status" value="1"/>
</dbReference>
<dbReference type="GO" id="GO:0006307">
    <property type="term" value="P:DNA alkylation repair"/>
    <property type="evidence" value="ECO:0007669"/>
    <property type="project" value="InterPro"/>
</dbReference>